<dbReference type="InterPro" id="IPR011517">
    <property type="entry name" value="RNA_pol_sigma70_ECF-like"/>
</dbReference>
<proteinExistence type="predicted"/>
<dbReference type="NCBIfam" id="TIGR02937">
    <property type="entry name" value="sigma70-ECF"/>
    <property type="match status" value="1"/>
</dbReference>
<organism evidence="5 6">
    <name type="scientific">Lysobacter brunescens</name>
    <dbReference type="NCBI Taxonomy" id="262323"/>
    <lineage>
        <taxon>Bacteria</taxon>
        <taxon>Pseudomonadati</taxon>
        <taxon>Pseudomonadota</taxon>
        <taxon>Gammaproteobacteria</taxon>
        <taxon>Lysobacterales</taxon>
        <taxon>Lysobacteraceae</taxon>
        <taxon>Lysobacter</taxon>
    </lineage>
</organism>
<dbReference type="PANTHER" id="PTHR43133">
    <property type="entry name" value="RNA POLYMERASE ECF-TYPE SIGMA FACTO"/>
    <property type="match status" value="1"/>
</dbReference>
<dbReference type="InterPro" id="IPR036388">
    <property type="entry name" value="WH-like_DNA-bd_sf"/>
</dbReference>
<dbReference type="InterPro" id="IPR014284">
    <property type="entry name" value="RNA_pol_sigma-70_dom"/>
</dbReference>
<evidence type="ECO:0000256" key="2">
    <source>
        <dbReference type="ARBA" id="ARBA00023082"/>
    </source>
</evidence>
<keyword evidence="3" id="KW-0804">Transcription</keyword>
<dbReference type="Pfam" id="PF07638">
    <property type="entry name" value="Sigma70_ECF"/>
    <property type="match status" value="1"/>
</dbReference>
<evidence type="ECO:0000256" key="3">
    <source>
        <dbReference type="ARBA" id="ARBA00023163"/>
    </source>
</evidence>
<dbReference type="SUPFAM" id="SSF88659">
    <property type="entry name" value="Sigma3 and sigma4 domains of RNA polymerase sigma factors"/>
    <property type="match status" value="1"/>
</dbReference>
<comment type="caution">
    <text evidence="5">The sequence shown here is derived from an EMBL/GenBank/DDBJ whole genome shotgun (WGS) entry which is preliminary data.</text>
</comment>
<protein>
    <submittedName>
        <fullName evidence="5">ECF-type sigma factor</fullName>
    </submittedName>
</protein>
<dbReference type="Proteomes" id="UP001597110">
    <property type="component" value="Unassembled WGS sequence"/>
</dbReference>
<gene>
    <name evidence="5" type="ORF">ACFQ0E_02490</name>
</gene>
<dbReference type="EMBL" id="JBHTIF010000001">
    <property type="protein sequence ID" value="MFD0724460.1"/>
    <property type="molecule type" value="Genomic_DNA"/>
</dbReference>
<evidence type="ECO:0000256" key="1">
    <source>
        <dbReference type="ARBA" id="ARBA00023015"/>
    </source>
</evidence>
<sequence length="193" mass="22113">MQDSTDATQEVTQLVRRWSEGDTTALDRLLPMVYADLRAIARRELYGHRGHDTLQPTALVNDVLLKLIDRERPQALLSRAHLFHTAARMMRQMLVDRARSAASEKHGGGLLRDDFTRALELPIPDDTQLPELDKALDALARLDERMARVVELRYFIGLSVAEVANVLELDERTVYRDWASARAWLRERLQDDA</sequence>
<evidence type="ECO:0000313" key="6">
    <source>
        <dbReference type="Proteomes" id="UP001597110"/>
    </source>
</evidence>
<dbReference type="RefSeq" id="WP_386822118.1">
    <property type="nucleotide sequence ID" value="NZ_JBHTIF010000001.1"/>
</dbReference>
<dbReference type="InterPro" id="IPR053812">
    <property type="entry name" value="HTH_Sigma70_ECF-like"/>
</dbReference>
<dbReference type="Gene3D" id="1.10.10.10">
    <property type="entry name" value="Winged helix-like DNA-binding domain superfamily/Winged helix DNA-binding domain"/>
    <property type="match status" value="1"/>
</dbReference>
<evidence type="ECO:0000313" key="5">
    <source>
        <dbReference type="EMBL" id="MFD0724460.1"/>
    </source>
</evidence>
<dbReference type="InterPro" id="IPR013324">
    <property type="entry name" value="RNA_pol_sigma_r3/r4-like"/>
</dbReference>
<dbReference type="NCBIfam" id="TIGR02999">
    <property type="entry name" value="Sig-70_X6"/>
    <property type="match status" value="1"/>
</dbReference>
<name>A0ABW2Y8K0_9GAMM</name>
<keyword evidence="2" id="KW-0731">Sigma factor</keyword>
<reference evidence="6" key="1">
    <citation type="journal article" date="2019" name="Int. J. Syst. Evol. Microbiol.">
        <title>The Global Catalogue of Microorganisms (GCM) 10K type strain sequencing project: providing services to taxonomists for standard genome sequencing and annotation.</title>
        <authorList>
            <consortium name="The Broad Institute Genomics Platform"/>
            <consortium name="The Broad Institute Genome Sequencing Center for Infectious Disease"/>
            <person name="Wu L."/>
            <person name="Ma J."/>
        </authorList>
    </citation>
    <scope>NUCLEOTIDE SEQUENCE [LARGE SCALE GENOMIC DNA]</scope>
    <source>
        <strain evidence="6">CCUG 55585</strain>
    </source>
</reference>
<keyword evidence="1" id="KW-0805">Transcription regulation</keyword>
<dbReference type="PANTHER" id="PTHR43133:SF39">
    <property type="entry name" value="SIMILAR TO RNA POLYMERASE SIGMA-E FACTOR"/>
    <property type="match status" value="1"/>
</dbReference>
<keyword evidence="6" id="KW-1185">Reference proteome</keyword>
<evidence type="ECO:0000259" key="4">
    <source>
        <dbReference type="Pfam" id="PF07638"/>
    </source>
</evidence>
<feature type="domain" description="RNA polymerase sigma-70 ECF-like HTH" evidence="4">
    <location>
        <begin position="9"/>
        <end position="190"/>
    </location>
</feature>
<dbReference type="InterPro" id="IPR039425">
    <property type="entry name" value="RNA_pol_sigma-70-like"/>
</dbReference>
<accession>A0ABW2Y8K0</accession>